<dbReference type="EMBL" id="MSFO01000001">
    <property type="protein sequence ID" value="PLB54623.1"/>
    <property type="molecule type" value="Genomic_DNA"/>
</dbReference>
<dbReference type="GeneID" id="36550581"/>
<name>A0A2I2GP30_9EURO</name>
<comment type="caution">
    <text evidence="1">The sequence shown here is derived from an EMBL/GenBank/DDBJ whole genome shotgun (WGS) entry which is preliminary data.</text>
</comment>
<gene>
    <name evidence="1" type="ORF">P170DRAFT_22606</name>
</gene>
<protein>
    <submittedName>
        <fullName evidence="1">Uncharacterized protein</fullName>
    </submittedName>
</protein>
<dbReference type="VEuPathDB" id="FungiDB:P170DRAFT_22606"/>
<evidence type="ECO:0000313" key="2">
    <source>
        <dbReference type="Proteomes" id="UP000234275"/>
    </source>
</evidence>
<dbReference type="RefSeq" id="XP_024709925.1">
    <property type="nucleotide sequence ID" value="XM_024842882.1"/>
</dbReference>
<evidence type="ECO:0000313" key="1">
    <source>
        <dbReference type="EMBL" id="PLB54623.1"/>
    </source>
</evidence>
<reference evidence="1 2" key="1">
    <citation type="submission" date="2016-12" db="EMBL/GenBank/DDBJ databases">
        <title>The genomes of Aspergillus section Nigri reveals drivers in fungal speciation.</title>
        <authorList>
            <consortium name="DOE Joint Genome Institute"/>
            <person name="Vesth T.C."/>
            <person name="Nybo J."/>
            <person name="Theobald S."/>
            <person name="Brandl J."/>
            <person name="Frisvad J.C."/>
            <person name="Nielsen K.F."/>
            <person name="Lyhne E.K."/>
            <person name="Kogle M.E."/>
            <person name="Kuo A."/>
            <person name="Riley R."/>
            <person name="Clum A."/>
            <person name="Nolan M."/>
            <person name="Lipzen A."/>
            <person name="Salamov A."/>
            <person name="Henrissat B."/>
            <person name="Wiebenga A."/>
            <person name="De Vries R.P."/>
            <person name="Grigoriev I.V."/>
            <person name="Mortensen U.H."/>
            <person name="Andersen M.R."/>
            <person name="Baker S.E."/>
        </authorList>
    </citation>
    <scope>NUCLEOTIDE SEQUENCE [LARGE SCALE GENOMIC DNA]</scope>
    <source>
        <strain evidence="1 2">IBT 23096</strain>
    </source>
</reference>
<organism evidence="1 2">
    <name type="scientific">Aspergillus steynii IBT 23096</name>
    <dbReference type="NCBI Taxonomy" id="1392250"/>
    <lineage>
        <taxon>Eukaryota</taxon>
        <taxon>Fungi</taxon>
        <taxon>Dikarya</taxon>
        <taxon>Ascomycota</taxon>
        <taxon>Pezizomycotina</taxon>
        <taxon>Eurotiomycetes</taxon>
        <taxon>Eurotiomycetidae</taxon>
        <taxon>Eurotiales</taxon>
        <taxon>Aspergillaceae</taxon>
        <taxon>Aspergillus</taxon>
        <taxon>Aspergillus subgen. Circumdati</taxon>
    </lineage>
</organism>
<sequence>MHARPTQVIFYHLRGLQDTRVLYGYVSDSTHTYGMEPPYAPIPSRCCLTWHGRQYRPALGRFRYIEVHGRHIRSRTGMRKGRTDRVVFPKYTHIGSDVPRPLRPRHRLAVPTPHLHLHLYLFLSIPTEERELKRWCLGATTDKLLPYYPRDTDLR</sequence>
<dbReference type="AlphaFoldDB" id="A0A2I2GP30"/>
<proteinExistence type="predicted"/>
<accession>A0A2I2GP30</accession>
<keyword evidence="2" id="KW-1185">Reference proteome</keyword>
<dbReference type="Proteomes" id="UP000234275">
    <property type="component" value="Unassembled WGS sequence"/>
</dbReference>